<dbReference type="EMBL" id="CM003372">
    <property type="protein sequence ID" value="KOM35487.1"/>
    <property type="molecule type" value="Genomic_DNA"/>
</dbReference>
<sequence length="314" mass="36140">MVEEDEEEGCHWVAIGPAVITSTQTTRVEKVVRVRERRKRQCWKRWLCLRAKEENVNAEDGRTRQREGESLGFSEKVTKMQRKFHSLVKDKANASADGSDNRGTGFMCGSRFSRKSVGSAFSCMLANKGPPGKHASKVKKKELFGDSGNGKVSFGDEPVKVPFSKLLALEETDRSGEVRLNSKDREDVKMKLPLLSFLYKKKGWNNFTRAGFSSNEDGDNNDVIRFRQVRRKLSLRHLFRIPSKILLFRLKLKLTKFQVKKKATKQFEQAEDDEDEDRELCKKRILMGGRCRPLSSPGYKEMYSSSWTRAQRHH</sequence>
<dbReference type="Gramene" id="KOM35487">
    <property type="protein sequence ID" value="KOM35487"/>
    <property type="gene ID" value="LR48_Vigan02g163700"/>
</dbReference>
<organism evidence="2 3">
    <name type="scientific">Phaseolus angularis</name>
    <name type="common">Azuki bean</name>
    <name type="synonym">Vigna angularis</name>
    <dbReference type="NCBI Taxonomy" id="3914"/>
    <lineage>
        <taxon>Eukaryota</taxon>
        <taxon>Viridiplantae</taxon>
        <taxon>Streptophyta</taxon>
        <taxon>Embryophyta</taxon>
        <taxon>Tracheophyta</taxon>
        <taxon>Spermatophyta</taxon>
        <taxon>Magnoliopsida</taxon>
        <taxon>eudicotyledons</taxon>
        <taxon>Gunneridae</taxon>
        <taxon>Pentapetalae</taxon>
        <taxon>rosids</taxon>
        <taxon>fabids</taxon>
        <taxon>Fabales</taxon>
        <taxon>Fabaceae</taxon>
        <taxon>Papilionoideae</taxon>
        <taxon>50 kb inversion clade</taxon>
        <taxon>NPAAA clade</taxon>
        <taxon>indigoferoid/millettioid clade</taxon>
        <taxon>Phaseoleae</taxon>
        <taxon>Vigna</taxon>
    </lineage>
</organism>
<reference evidence="2" key="2">
    <citation type="submission" date="2015-02" db="EMBL/GenBank/DDBJ databases">
        <authorList>
            <person name="Chooi Y.-H."/>
        </authorList>
    </citation>
    <scope>NUCLEOTIDE SEQUENCE</scope>
    <source>
        <tissue evidence="2">Seedling</tissue>
    </source>
</reference>
<dbReference type="OMA" id="FSCMLAN"/>
<reference evidence="3" key="1">
    <citation type="journal article" date="2015" name="Proc. Natl. Acad. Sci. U.S.A.">
        <title>Genome sequencing of adzuki bean (Vigna angularis) provides insight into high starch and low fat accumulation and domestication.</title>
        <authorList>
            <person name="Yang K."/>
            <person name="Tian Z."/>
            <person name="Chen C."/>
            <person name="Luo L."/>
            <person name="Zhao B."/>
            <person name="Wang Z."/>
            <person name="Yu L."/>
            <person name="Li Y."/>
            <person name="Sun Y."/>
            <person name="Li W."/>
            <person name="Chen Y."/>
            <person name="Li Y."/>
            <person name="Zhang Y."/>
            <person name="Ai D."/>
            <person name="Zhao J."/>
            <person name="Shang C."/>
            <person name="Ma Y."/>
            <person name="Wu B."/>
            <person name="Wang M."/>
            <person name="Gao L."/>
            <person name="Sun D."/>
            <person name="Zhang P."/>
            <person name="Guo F."/>
            <person name="Wang W."/>
            <person name="Li Y."/>
            <person name="Wang J."/>
            <person name="Varshney R.K."/>
            <person name="Wang J."/>
            <person name="Ling H.Q."/>
            <person name="Wan P."/>
        </authorList>
    </citation>
    <scope>NUCLEOTIDE SEQUENCE</scope>
    <source>
        <strain evidence="3">cv. Jingnong 6</strain>
    </source>
</reference>
<accession>A0A0L9TYN0</accession>
<dbReference type="AlphaFoldDB" id="A0A0L9TYN0"/>
<evidence type="ECO:0000313" key="1">
    <source>
        <dbReference type="EMBL" id="KAG2402364.1"/>
    </source>
</evidence>
<evidence type="ECO:0000313" key="2">
    <source>
        <dbReference type="EMBL" id="KOM35487.1"/>
    </source>
</evidence>
<proteinExistence type="predicted"/>
<reference evidence="1 4" key="3">
    <citation type="submission" date="2020-05" db="EMBL/GenBank/DDBJ databases">
        <title>Vigna angularis (adzuki bean) Var. LongXiaoDou No. 4 denovo assembly.</title>
        <authorList>
            <person name="Xiang H."/>
        </authorList>
    </citation>
    <scope>NUCLEOTIDE SEQUENCE [LARGE SCALE GENOMIC DNA]</scope>
    <source>
        <tissue evidence="1">Leaf</tissue>
    </source>
</reference>
<dbReference type="Proteomes" id="UP000053144">
    <property type="component" value="Chromosome 2"/>
</dbReference>
<dbReference type="EMBL" id="JABFOF010000003">
    <property type="protein sequence ID" value="KAG2402364.1"/>
    <property type="molecule type" value="Genomic_DNA"/>
</dbReference>
<protein>
    <submittedName>
        <fullName evidence="2">Uncharacterized protein</fullName>
    </submittedName>
</protein>
<evidence type="ECO:0000313" key="4">
    <source>
        <dbReference type="Proteomes" id="UP000743370"/>
    </source>
</evidence>
<dbReference type="Proteomes" id="UP000743370">
    <property type="component" value="Unassembled WGS sequence"/>
</dbReference>
<gene>
    <name evidence="1" type="ORF">HKW66_Vig0235600</name>
    <name evidence="2" type="ORF">LR48_Vigan02g163700</name>
</gene>
<evidence type="ECO:0000313" key="3">
    <source>
        <dbReference type="Proteomes" id="UP000053144"/>
    </source>
</evidence>
<name>A0A0L9TYN0_PHAAN</name>